<dbReference type="Proteomes" id="UP001360953">
    <property type="component" value="Unassembled WGS sequence"/>
</dbReference>
<dbReference type="RefSeq" id="XP_066649843.1">
    <property type="nucleotide sequence ID" value="XM_066794310.1"/>
</dbReference>
<proteinExistence type="predicted"/>
<reference evidence="1 2" key="1">
    <citation type="submission" date="2024-04" db="EMBL/GenBank/DDBJ databases">
        <title>Phyllosticta paracitricarpa is synonymous to the EU quarantine fungus P. citricarpa based on phylogenomic analyses.</title>
        <authorList>
            <consortium name="Lawrence Berkeley National Laboratory"/>
            <person name="Van ingen-buijs V.A."/>
            <person name="Van westerhoven A.C."/>
            <person name="Haridas S."/>
            <person name="Skiadas P."/>
            <person name="Martin F."/>
            <person name="Groenewald J.Z."/>
            <person name="Crous P.W."/>
            <person name="Seidl M.F."/>
        </authorList>
    </citation>
    <scope>NUCLEOTIDE SEQUENCE [LARGE SCALE GENOMIC DNA]</scope>
    <source>
        <strain evidence="1 2">CPC 17464</strain>
    </source>
</reference>
<gene>
    <name evidence="1" type="ORF">J3D65DRAFT_177300</name>
</gene>
<protein>
    <submittedName>
        <fullName evidence="1">Uncharacterized protein</fullName>
    </submittedName>
</protein>
<evidence type="ECO:0000313" key="2">
    <source>
        <dbReference type="Proteomes" id="UP001360953"/>
    </source>
</evidence>
<organism evidence="1 2">
    <name type="scientific">Phyllosticta citribraziliensis</name>
    <dbReference type="NCBI Taxonomy" id="989973"/>
    <lineage>
        <taxon>Eukaryota</taxon>
        <taxon>Fungi</taxon>
        <taxon>Dikarya</taxon>
        <taxon>Ascomycota</taxon>
        <taxon>Pezizomycotina</taxon>
        <taxon>Dothideomycetes</taxon>
        <taxon>Dothideomycetes incertae sedis</taxon>
        <taxon>Botryosphaeriales</taxon>
        <taxon>Phyllostictaceae</taxon>
        <taxon>Phyllosticta</taxon>
    </lineage>
</organism>
<accession>A0ABR1L3R0</accession>
<dbReference type="EMBL" id="JBBPEH010000017">
    <property type="protein sequence ID" value="KAK7529263.1"/>
    <property type="molecule type" value="Genomic_DNA"/>
</dbReference>
<keyword evidence="2" id="KW-1185">Reference proteome</keyword>
<name>A0ABR1L3R0_9PEZI</name>
<evidence type="ECO:0000313" key="1">
    <source>
        <dbReference type="EMBL" id="KAK7529263.1"/>
    </source>
</evidence>
<sequence length="227" mass="26694">MSSDAATWAERQRLLWQLVDHVLTDALEFFEDMNDIVEKSLQALDFSIARCIALLKITQSYKKSEQTKRGQKFDQLPYYYLRCKNASDDWIAAREQLGTILTTENTSRAAFAFHLETYRKLVEFDMLVKDIFGEDEFQKVAETASKEKSSSFEELIAKRHDDLRTFKKALIRKFLEIEVFNERLKQIFEQAQLVIPKDEWTKVEDEEKRRMEERVAAAKKVEGMGEE</sequence>
<comment type="caution">
    <text evidence="1">The sequence shown here is derived from an EMBL/GenBank/DDBJ whole genome shotgun (WGS) entry which is preliminary data.</text>
</comment>
<dbReference type="GeneID" id="92027216"/>